<gene>
    <name evidence="1" type="primary">LOC108052520</name>
</gene>
<dbReference type="AlphaFoldDB" id="A0A6P4FKP8"/>
<reference evidence="1" key="1">
    <citation type="submission" date="2025-08" db="UniProtKB">
        <authorList>
            <consortium name="RefSeq"/>
        </authorList>
    </citation>
    <scope>IDENTIFICATION</scope>
</reference>
<dbReference type="Gene3D" id="3.40.30.10">
    <property type="entry name" value="Glutaredoxin"/>
    <property type="match status" value="1"/>
</dbReference>
<organism evidence="1">
    <name type="scientific">Drosophila rhopaloa</name>
    <name type="common">Fruit fly</name>
    <dbReference type="NCBI Taxonomy" id="1041015"/>
    <lineage>
        <taxon>Eukaryota</taxon>
        <taxon>Metazoa</taxon>
        <taxon>Ecdysozoa</taxon>
        <taxon>Arthropoda</taxon>
        <taxon>Hexapoda</taxon>
        <taxon>Insecta</taxon>
        <taxon>Pterygota</taxon>
        <taxon>Neoptera</taxon>
        <taxon>Endopterygota</taxon>
        <taxon>Diptera</taxon>
        <taxon>Brachycera</taxon>
        <taxon>Muscomorpha</taxon>
        <taxon>Ephydroidea</taxon>
        <taxon>Drosophilidae</taxon>
        <taxon>Drosophila</taxon>
        <taxon>Sophophora</taxon>
    </lineage>
</organism>
<name>A0A6P4FKP8_DRORH</name>
<evidence type="ECO:0000313" key="1">
    <source>
        <dbReference type="RefSeq" id="XP_016990412.1"/>
    </source>
</evidence>
<protein>
    <submittedName>
        <fullName evidence="1">Uncharacterized protein LOC108052520</fullName>
    </submittedName>
</protein>
<proteinExistence type="predicted"/>
<dbReference type="OrthoDB" id="7825149at2759"/>
<accession>A0A6P4FKP8</accession>
<dbReference type="RefSeq" id="XP_016990412.1">
    <property type="nucleotide sequence ID" value="XM_017134923.1"/>
</dbReference>
<sequence>MSRSYCGYNPPPPNFETFFLEKYEDRLQRLPNFGKMRESWETHKRPTLIMLHVFADDFGALEKWMQMSYELADAEVLGRKMDFYVDDVWKAFIFNEDEFSFFRSDEGCSVNSAPLIYAVSAKGEVFFFGDFAGPKSPTLESLSDFCKQVINGNMREPACREPRVENIDLASWDELLYATDEDIALCFYNSLESSAQVNTSLMITLERLADTLKQESVRLYKMDIHGVSVPKKFAVESAPAFFVLQGAQKHNPLRCKYELGIWKMLRFVSENSSQELNYYNRQGQQRLHASLLAHMKDYFNLSSEKFKHFFN</sequence>